<dbReference type="RefSeq" id="XP_028516598.1">
    <property type="nucleotide sequence ID" value="XM_028660797.1"/>
</dbReference>
<organism evidence="1 2">
    <name type="scientific">Exaiptasia diaphana</name>
    <name type="common">Tropical sea anemone</name>
    <name type="synonym">Aiptasia pulchella</name>
    <dbReference type="NCBI Taxonomy" id="2652724"/>
    <lineage>
        <taxon>Eukaryota</taxon>
        <taxon>Metazoa</taxon>
        <taxon>Cnidaria</taxon>
        <taxon>Anthozoa</taxon>
        <taxon>Hexacorallia</taxon>
        <taxon>Actiniaria</taxon>
        <taxon>Aiptasiidae</taxon>
        <taxon>Exaiptasia</taxon>
    </lineage>
</organism>
<dbReference type="KEGG" id="epa:114575608"/>
<dbReference type="Proteomes" id="UP000887567">
    <property type="component" value="Unplaced"/>
</dbReference>
<sequence length="120" mass="13695">MYETIKSLTSDCKAVYDNIKGAYDQVLNATDKINVQMADIKEHRKEMDASWKLMRGNLTDDMFLESINTTKKVMEGAANQSEAMLSIARGIENFLKTIKTSEEQSVTYNQSRDLYKVLVK</sequence>
<evidence type="ECO:0000313" key="1">
    <source>
        <dbReference type="EnsemblMetazoa" id="XP_028516598.1"/>
    </source>
</evidence>
<keyword evidence="2" id="KW-1185">Reference proteome</keyword>
<dbReference type="GeneID" id="114575608"/>
<name>A0A913YNI4_EXADI</name>
<proteinExistence type="predicted"/>
<dbReference type="EnsemblMetazoa" id="XM_028660797.1">
    <property type="protein sequence ID" value="XP_028516598.1"/>
    <property type="gene ID" value="LOC114575608"/>
</dbReference>
<evidence type="ECO:0000313" key="2">
    <source>
        <dbReference type="Proteomes" id="UP000887567"/>
    </source>
</evidence>
<dbReference type="AlphaFoldDB" id="A0A913YNI4"/>
<accession>A0A913YNI4</accession>
<protein>
    <submittedName>
        <fullName evidence="1">Uncharacterized protein</fullName>
    </submittedName>
</protein>
<reference evidence="1" key="1">
    <citation type="submission" date="2022-11" db="UniProtKB">
        <authorList>
            <consortium name="EnsemblMetazoa"/>
        </authorList>
    </citation>
    <scope>IDENTIFICATION</scope>
</reference>